<accession>A0ABR2J3Z3</accession>
<dbReference type="Proteomes" id="UP001390339">
    <property type="component" value="Unassembled WGS sequence"/>
</dbReference>
<evidence type="ECO:0000256" key="1">
    <source>
        <dbReference type="SAM" id="Phobius"/>
    </source>
</evidence>
<protein>
    <submittedName>
        <fullName evidence="2">Uncharacterized protein</fullName>
    </submittedName>
</protein>
<keyword evidence="1" id="KW-0472">Membrane</keyword>
<comment type="caution">
    <text evidence="2">The sequence shown here is derived from an EMBL/GenBank/DDBJ whole genome shotgun (WGS) entry which is preliminary data.</text>
</comment>
<keyword evidence="1" id="KW-0812">Transmembrane</keyword>
<keyword evidence="3" id="KW-1185">Reference proteome</keyword>
<proteinExistence type="predicted"/>
<feature type="transmembrane region" description="Helical" evidence="1">
    <location>
        <begin position="66"/>
        <end position="83"/>
    </location>
</feature>
<keyword evidence="1" id="KW-1133">Transmembrane helix</keyword>
<dbReference type="EMBL" id="JAPCWZ010000003">
    <property type="protein sequence ID" value="KAK8872517.1"/>
    <property type="molecule type" value="Genomic_DNA"/>
</dbReference>
<name>A0ABR2J3Z3_9PEZI</name>
<evidence type="ECO:0000313" key="3">
    <source>
        <dbReference type="Proteomes" id="UP001390339"/>
    </source>
</evidence>
<sequence length="180" mass="20295">MPDYKPICLMAPAAAWLTTLGVSREAHATLMAPTTTRLRRASIIFLLLAPFVTAILWINLPEAVPTFSLIITVVNFYHAKEVLRKPRRKVSDKEAQIHQEKDEENEDFKTINDMLDRMSHVELWALVALAEARINNMPMTQAQCAAMTQVLRAQNAYTRLLPHPANALDPSYTNGVMIRA</sequence>
<feature type="transmembrane region" description="Helical" evidence="1">
    <location>
        <begin position="41"/>
        <end position="60"/>
    </location>
</feature>
<organism evidence="2 3">
    <name type="scientific">Apiospora arundinis</name>
    <dbReference type="NCBI Taxonomy" id="335852"/>
    <lineage>
        <taxon>Eukaryota</taxon>
        <taxon>Fungi</taxon>
        <taxon>Dikarya</taxon>
        <taxon>Ascomycota</taxon>
        <taxon>Pezizomycotina</taxon>
        <taxon>Sordariomycetes</taxon>
        <taxon>Xylariomycetidae</taxon>
        <taxon>Amphisphaeriales</taxon>
        <taxon>Apiosporaceae</taxon>
        <taxon>Apiospora</taxon>
    </lineage>
</organism>
<gene>
    <name evidence="2" type="ORF">PGQ11_003031</name>
</gene>
<evidence type="ECO:0000313" key="2">
    <source>
        <dbReference type="EMBL" id="KAK8872517.1"/>
    </source>
</evidence>
<reference evidence="2 3" key="1">
    <citation type="journal article" date="2024" name="IMA Fungus">
        <title>Apiospora arundinis, a panoply of carbohydrate-active enzymes and secondary metabolites.</title>
        <authorList>
            <person name="Sorensen T."/>
            <person name="Petersen C."/>
            <person name="Muurmann A.T."/>
            <person name="Christiansen J.V."/>
            <person name="Brundto M.L."/>
            <person name="Overgaard C.K."/>
            <person name="Boysen A.T."/>
            <person name="Wollenberg R.D."/>
            <person name="Larsen T.O."/>
            <person name="Sorensen J.L."/>
            <person name="Nielsen K.L."/>
            <person name="Sondergaard T.E."/>
        </authorList>
    </citation>
    <scope>NUCLEOTIDE SEQUENCE [LARGE SCALE GENOMIC DNA]</scope>
    <source>
        <strain evidence="2 3">AAU 773</strain>
    </source>
</reference>